<accession>A0AAW0CGJ5</accession>
<dbReference type="EMBL" id="JAWWNJ010000030">
    <property type="protein sequence ID" value="KAK7027107.1"/>
    <property type="molecule type" value="Genomic_DNA"/>
</dbReference>
<evidence type="ECO:0000313" key="5">
    <source>
        <dbReference type="EMBL" id="KAK7027107.1"/>
    </source>
</evidence>
<keyword evidence="7" id="KW-1185">Reference proteome</keyword>
<proteinExistence type="predicted"/>
<keyword evidence="1" id="KW-0812">Transmembrane</keyword>
<dbReference type="EMBL" id="JAWWNJ010000093">
    <property type="protein sequence ID" value="KAK6997188.1"/>
    <property type="molecule type" value="Genomic_DNA"/>
</dbReference>
<organism evidence="6 7">
    <name type="scientific">Favolaschia claudopus</name>
    <dbReference type="NCBI Taxonomy" id="2862362"/>
    <lineage>
        <taxon>Eukaryota</taxon>
        <taxon>Fungi</taxon>
        <taxon>Dikarya</taxon>
        <taxon>Basidiomycota</taxon>
        <taxon>Agaricomycotina</taxon>
        <taxon>Agaricomycetes</taxon>
        <taxon>Agaricomycetidae</taxon>
        <taxon>Agaricales</taxon>
        <taxon>Marasmiineae</taxon>
        <taxon>Mycenaceae</taxon>
        <taxon>Favolaschia</taxon>
    </lineage>
</organism>
<dbReference type="Proteomes" id="UP001362999">
    <property type="component" value="Unassembled WGS sequence"/>
</dbReference>
<evidence type="ECO:0000313" key="3">
    <source>
        <dbReference type="EMBL" id="KAK6997188.1"/>
    </source>
</evidence>
<evidence type="ECO:0000256" key="1">
    <source>
        <dbReference type="SAM" id="Phobius"/>
    </source>
</evidence>
<feature type="transmembrane region" description="Helical" evidence="1">
    <location>
        <begin position="75"/>
        <end position="95"/>
    </location>
</feature>
<evidence type="ECO:0000313" key="2">
    <source>
        <dbReference type="EMBL" id="KAK6991626.1"/>
    </source>
</evidence>
<sequence>MDMDAALSIMIGIAFRAIIDVCTCPNGALSANVVGLWESIVLLHFTSKNTRASGPWPYLACGVRVFGDLLMTQSIFKLAVVFLWITITLLIFEAVPVDCQM</sequence>
<evidence type="ECO:0000313" key="7">
    <source>
        <dbReference type="Proteomes" id="UP001362999"/>
    </source>
</evidence>
<dbReference type="EMBL" id="JAWWNJ010000018">
    <property type="protein sequence ID" value="KAK7036912.1"/>
    <property type="molecule type" value="Genomic_DNA"/>
</dbReference>
<keyword evidence="1" id="KW-0472">Membrane</keyword>
<keyword evidence="1" id="KW-1133">Transmembrane helix</keyword>
<evidence type="ECO:0000313" key="6">
    <source>
        <dbReference type="EMBL" id="KAK7036912.1"/>
    </source>
</evidence>
<comment type="caution">
    <text evidence="6">The sequence shown here is derived from an EMBL/GenBank/DDBJ whole genome shotgun (WGS) entry which is preliminary data.</text>
</comment>
<evidence type="ECO:0000313" key="4">
    <source>
        <dbReference type="EMBL" id="KAK7021007.1"/>
    </source>
</evidence>
<name>A0AAW0CGJ5_9AGAR</name>
<gene>
    <name evidence="5" type="ORF">R3P38DRAFT_2705380</name>
    <name evidence="2" type="ORF">R3P38DRAFT_2741721</name>
    <name evidence="6" type="ORF">R3P38DRAFT_2907195</name>
    <name evidence="4" type="ORF">R3P38DRAFT_2967304</name>
    <name evidence="3" type="ORF">R3P38DRAFT_3065099</name>
</gene>
<reference evidence="6 7" key="1">
    <citation type="journal article" date="2024" name="J Genomics">
        <title>Draft genome sequencing and assembly of Favolaschia claudopus CIRM-BRFM 2984 isolated from oak limbs.</title>
        <authorList>
            <person name="Navarro D."/>
            <person name="Drula E."/>
            <person name="Chaduli D."/>
            <person name="Cazenave R."/>
            <person name="Ahrendt S."/>
            <person name="Wang J."/>
            <person name="Lipzen A."/>
            <person name="Daum C."/>
            <person name="Barry K."/>
            <person name="Grigoriev I.V."/>
            <person name="Favel A."/>
            <person name="Rosso M.N."/>
            <person name="Martin F."/>
        </authorList>
    </citation>
    <scope>NUCLEOTIDE SEQUENCE [LARGE SCALE GENOMIC DNA]</scope>
    <source>
        <strain evidence="6 7">CIRM-BRFM 2984</strain>
    </source>
</reference>
<dbReference type="AlphaFoldDB" id="A0AAW0CGJ5"/>
<dbReference type="EMBL" id="JAWWNJ010000116">
    <property type="protein sequence ID" value="KAK6991626.1"/>
    <property type="molecule type" value="Genomic_DNA"/>
</dbReference>
<protein>
    <submittedName>
        <fullName evidence="6">Uncharacterized protein</fullName>
    </submittedName>
</protein>
<dbReference type="EMBL" id="JAWWNJ010000040">
    <property type="protein sequence ID" value="KAK7021007.1"/>
    <property type="molecule type" value="Genomic_DNA"/>
</dbReference>